<reference evidence="1 2" key="1">
    <citation type="submission" date="2024-04" db="EMBL/GenBank/DDBJ databases">
        <title>Human intestinal bacterial collection.</title>
        <authorList>
            <person name="Pauvert C."/>
            <person name="Hitch T.C.A."/>
            <person name="Clavel T."/>
        </authorList>
    </citation>
    <scope>NUCLEOTIDE SEQUENCE [LARGE SCALE GENOMIC DNA]</scope>
    <source>
        <strain evidence="1 2">CLA-AA-H145</strain>
    </source>
</reference>
<sequence length="253" mass="28378">MQLELTADEDGTQRYPINPIHDCDTAYLEVAKAEERPLLAKAEVFLADDSNDKVEEGYIDLAKQSLFKLGVALRASEGRTYEGPVKMWSEDMATKERTQVQGIDDEVIVSSSYDVPLFSYWLRKGNLPWADGHTYRIIVMGQWEGVDVELGHADEPSYCLKREGDLVTLFRGTPTQIEGVQAFGVRREGCRLVVSGSGTRTVRLYNANGQLVRQISTCGKQAVVSLRGMPKGAYLLRLEGKRNGCWRILWDGR</sequence>
<dbReference type="RefSeq" id="WP_215760233.1">
    <property type="nucleotide sequence ID" value="NZ_JAHKBE010000035.1"/>
</dbReference>
<evidence type="ECO:0000313" key="2">
    <source>
        <dbReference type="Proteomes" id="UP001487296"/>
    </source>
</evidence>
<evidence type="ECO:0000313" key="1">
    <source>
        <dbReference type="EMBL" id="MEQ2487101.1"/>
    </source>
</evidence>
<name>A0ABV1FRP7_9BACT</name>
<organism evidence="1 2">
    <name type="scientific">Hallella faecis</name>
    <dbReference type="NCBI Taxonomy" id="2841596"/>
    <lineage>
        <taxon>Bacteria</taxon>
        <taxon>Pseudomonadati</taxon>
        <taxon>Bacteroidota</taxon>
        <taxon>Bacteroidia</taxon>
        <taxon>Bacteroidales</taxon>
        <taxon>Prevotellaceae</taxon>
        <taxon>Hallella</taxon>
    </lineage>
</organism>
<accession>A0ABV1FRP7</accession>
<comment type="caution">
    <text evidence="1">The sequence shown here is derived from an EMBL/GenBank/DDBJ whole genome shotgun (WGS) entry which is preliminary data.</text>
</comment>
<proteinExistence type="predicted"/>
<dbReference type="Proteomes" id="UP001487296">
    <property type="component" value="Unassembled WGS sequence"/>
</dbReference>
<dbReference type="EMBL" id="JBBNFP010000032">
    <property type="protein sequence ID" value="MEQ2487101.1"/>
    <property type="molecule type" value="Genomic_DNA"/>
</dbReference>
<gene>
    <name evidence="1" type="ORF">AAAT34_08550</name>
</gene>
<protein>
    <submittedName>
        <fullName evidence="1">T9SS type A sorting domain-containing protein</fullName>
    </submittedName>
</protein>
<keyword evidence="2" id="KW-1185">Reference proteome</keyword>